<dbReference type="RefSeq" id="WP_097151145.1">
    <property type="nucleotide sequence ID" value="NZ_OBQC01000021.1"/>
</dbReference>
<accession>A0A285URU9</accession>
<dbReference type="OrthoDB" id="2678393at2"/>
<keyword evidence="2" id="KW-1185">Reference proteome</keyword>
<evidence type="ECO:0000313" key="1">
    <source>
        <dbReference type="EMBL" id="SOC44549.1"/>
    </source>
</evidence>
<sequence length="203" mass="23974">MQFTNEQLQKMIAKEPIGDGYPYNTKDRNQIERYIKDLFYKFNRSKSIQCEAMFDHYGSGYASYVDFFFYKRDGSSVLSEKYIEKDSLTSIEIDGLVLYISRLAPVAILGKDIRSRAILETSKGKMEYFSGFSMLSQSQQVITEVQEEWKDNFREIKLKLDEAGYMILDKTYLEQPLPFKAKIETFTHPNQYKLFDAIFYWMD</sequence>
<protein>
    <submittedName>
        <fullName evidence="1">Uncharacterized protein</fullName>
    </submittedName>
</protein>
<evidence type="ECO:0000313" key="2">
    <source>
        <dbReference type="Proteomes" id="UP000219252"/>
    </source>
</evidence>
<dbReference type="EMBL" id="OBQC01000021">
    <property type="protein sequence ID" value="SOC44549.1"/>
    <property type="molecule type" value="Genomic_DNA"/>
</dbReference>
<dbReference type="Proteomes" id="UP000219252">
    <property type="component" value="Unassembled WGS sequence"/>
</dbReference>
<name>A0A285URU9_9BACL</name>
<gene>
    <name evidence="1" type="ORF">SAMN05877842_12128</name>
</gene>
<dbReference type="AlphaFoldDB" id="A0A285URU9"/>
<reference evidence="2" key="1">
    <citation type="submission" date="2017-08" db="EMBL/GenBank/DDBJ databases">
        <authorList>
            <person name="Varghese N."/>
            <person name="Submissions S."/>
        </authorList>
    </citation>
    <scope>NUCLEOTIDE SEQUENCE [LARGE SCALE GENOMIC DNA]</scope>
    <source>
        <strain evidence="2">JC23</strain>
    </source>
</reference>
<organism evidence="1 2">
    <name type="scientific">Ureibacillus acetophenoni</name>
    <dbReference type="NCBI Taxonomy" id="614649"/>
    <lineage>
        <taxon>Bacteria</taxon>
        <taxon>Bacillati</taxon>
        <taxon>Bacillota</taxon>
        <taxon>Bacilli</taxon>
        <taxon>Bacillales</taxon>
        <taxon>Caryophanaceae</taxon>
        <taxon>Ureibacillus</taxon>
    </lineage>
</organism>
<proteinExistence type="predicted"/>